<sequence length="171" mass="19568">MELPNSKPKYTFTQEPRTNVLDYHHESDASYIIVLCRAVQFQITVLASYLESTSFEAEYLRLIEQAEEDDSGLSDQDWYYPRQVHRFQLRVVHDTLQAVPVKQIDPSWTNTLIFPTRKLPPSRRIPRVKAADLQIIPVPSQSFDAGSGIPSQARMKNGGSVRYFKPAVAPF</sequence>
<protein>
    <submittedName>
        <fullName evidence="1">Uncharacterized protein</fullName>
    </submittedName>
</protein>
<accession>A0A2B7YG60</accession>
<reference evidence="1 2" key="1">
    <citation type="submission" date="2017-10" db="EMBL/GenBank/DDBJ databases">
        <title>Comparative genomics in systemic dimorphic fungi from Ajellomycetaceae.</title>
        <authorList>
            <person name="Munoz J.F."/>
            <person name="Mcewen J.G."/>
            <person name="Clay O.K."/>
            <person name="Cuomo C.A."/>
        </authorList>
    </citation>
    <scope>NUCLEOTIDE SEQUENCE [LARGE SCALE GENOMIC DNA]</scope>
    <source>
        <strain evidence="1 2">UAMH7299</strain>
    </source>
</reference>
<evidence type="ECO:0000313" key="1">
    <source>
        <dbReference type="EMBL" id="PGH19872.1"/>
    </source>
</evidence>
<dbReference type="AlphaFoldDB" id="A0A2B7YG60"/>
<dbReference type="OrthoDB" id="4062651at2759"/>
<comment type="caution">
    <text evidence="1">The sequence shown here is derived from an EMBL/GenBank/DDBJ whole genome shotgun (WGS) entry which is preliminary data.</text>
</comment>
<dbReference type="Proteomes" id="UP000224634">
    <property type="component" value="Unassembled WGS sequence"/>
</dbReference>
<organism evidence="1 2">
    <name type="scientific">Polytolypa hystricis (strain UAMH7299)</name>
    <dbReference type="NCBI Taxonomy" id="1447883"/>
    <lineage>
        <taxon>Eukaryota</taxon>
        <taxon>Fungi</taxon>
        <taxon>Dikarya</taxon>
        <taxon>Ascomycota</taxon>
        <taxon>Pezizomycotina</taxon>
        <taxon>Eurotiomycetes</taxon>
        <taxon>Eurotiomycetidae</taxon>
        <taxon>Onygenales</taxon>
        <taxon>Onygenales incertae sedis</taxon>
        <taxon>Polytolypa</taxon>
    </lineage>
</organism>
<gene>
    <name evidence="1" type="ORF">AJ80_03789</name>
</gene>
<keyword evidence="2" id="KW-1185">Reference proteome</keyword>
<evidence type="ECO:0000313" key="2">
    <source>
        <dbReference type="Proteomes" id="UP000224634"/>
    </source>
</evidence>
<proteinExistence type="predicted"/>
<dbReference type="EMBL" id="PDNA01000044">
    <property type="protein sequence ID" value="PGH19872.1"/>
    <property type="molecule type" value="Genomic_DNA"/>
</dbReference>
<name>A0A2B7YG60_POLH7</name>